<comment type="caution">
    <text evidence="2">The sequence shown here is derived from an EMBL/GenBank/DDBJ whole genome shotgun (WGS) entry which is preliminary data.</text>
</comment>
<protein>
    <submittedName>
        <fullName evidence="2">Uncharacterized protein</fullName>
    </submittedName>
</protein>
<keyword evidence="3" id="KW-1185">Reference proteome</keyword>
<dbReference type="RefSeq" id="WP_212920567.1">
    <property type="nucleotide sequence ID" value="NZ_BORP01000002.1"/>
</dbReference>
<accession>A0A919XAL4</accession>
<gene>
    <name evidence="2" type="ORF">J43TS3_17040</name>
</gene>
<feature type="chain" id="PRO_5037862917" evidence="1">
    <location>
        <begin position="28"/>
        <end position="139"/>
    </location>
</feature>
<evidence type="ECO:0000256" key="1">
    <source>
        <dbReference type="SAM" id="SignalP"/>
    </source>
</evidence>
<reference evidence="2" key="1">
    <citation type="submission" date="2021-03" db="EMBL/GenBank/DDBJ databases">
        <title>Antimicrobial resistance genes in bacteria isolated from Japanese honey, and their potential for conferring macrolide and lincosamide resistance in the American foulbrood pathogen Paenibacillus larvae.</title>
        <authorList>
            <person name="Okamoto M."/>
            <person name="Kumagai M."/>
            <person name="Kanamori H."/>
            <person name="Takamatsu D."/>
        </authorList>
    </citation>
    <scope>NUCLEOTIDE SEQUENCE</scope>
    <source>
        <strain evidence="2">J43TS3</strain>
    </source>
</reference>
<dbReference type="EMBL" id="BORP01000002">
    <property type="protein sequence ID" value="GIO27093.1"/>
    <property type="molecule type" value="Genomic_DNA"/>
</dbReference>
<keyword evidence="1" id="KW-0732">Signal</keyword>
<evidence type="ECO:0000313" key="2">
    <source>
        <dbReference type="EMBL" id="GIO27093.1"/>
    </source>
</evidence>
<feature type="signal peptide" evidence="1">
    <location>
        <begin position="1"/>
        <end position="27"/>
    </location>
</feature>
<evidence type="ECO:0000313" key="3">
    <source>
        <dbReference type="Proteomes" id="UP000676917"/>
    </source>
</evidence>
<dbReference type="AlphaFoldDB" id="A0A919XAL4"/>
<organism evidence="2 3">
    <name type="scientific">Ornithinibacillus bavariensis</name>
    <dbReference type="NCBI Taxonomy" id="545502"/>
    <lineage>
        <taxon>Bacteria</taxon>
        <taxon>Bacillati</taxon>
        <taxon>Bacillota</taxon>
        <taxon>Bacilli</taxon>
        <taxon>Bacillales</taxon>
        <taxon>Bacillaceae</taxon>
        <taxon>Ornithinibacillus</taxon>
    </lineage>
</organism>
<dbReference type="Proteomes" id="UP000676917">
    <property type="component" value="Unassembled WGS sequence"/>
</dbReference>
<sequence>MKSNKRIFLLTLVLGLLLSFSAITAFATQNNNFPKNQAGQTYGSAAMAKSPQEEPDLIAAIGVNGEEGYVYREDLDGEMPSTPEEALAIQKQTEKKMALVAAGTPVVVRTIPLYDVDGVTVIDEFDIINVSNPDRYKDK</sequence>
<proteinExistence type="predicted"/>
<name>A0A919XAL4_9BACI</name>